<dbReference type="InterPro" id="IPR001223">
    <property type="entry name" value="Glyco_hydro18_cat"/>
</dbReference>
<organism evidence="12 13">
    <name type="scientific">Naematelia encephala</name>
    <dbReference type="NCBI Taxonomy" id="71784"/>
    <lineage>
        <taxon>Eukaryota</taxon>
        <taxon>Fungi</taxon>
        <taxon>Dikarya</taxon>
        <taxon>Basidiomycota</taxon>
        <taxon>Agaricomycotina</taxon>
        <taxon>Tremellomycetes</taxon>
        <taxon>Tremellales</taxon>
        <taxon>Naemateliaceae</taxon>
        <taxon>Naematelia</taxon>
    </lineage>
</organism>
<sequence>MSFLNRADESGAAPGCVWAWDVSGGISGKSPTATVSRIATVVTTSSVYTYSSSFDDLWASGSPTSELGNGRSSSTGSISTIPGGHVTSTSKGSTSHSSTVSPSASTGSGSGGGGNSSSTGSGGFQVSAPHYVVYADQSNYGYPSASQAGKWNRVVLAFWLTQGAWDNAKVWESLSASARQSQIEAYHAKNIAIMVSAFGDTEQPTTSGEDPVQLADKLAAWVLQYGLDGVDVDYEDAPAMAEGKGEAWLIAFTKELRNKLPKPHIITHAPQAPWFMQNKQAYPGGGMIAVDKAVGGLIDFYNVQFYNQGAAYGDCTGLITNSGNSFPATSIMELNKAGIPLDKIVLGKPVSASEAGTGYMDPKTLAGCVTQGKAKGWNGGVMTWQWTADATNFGNTVCIL</sequence>
<feature type="region of interest" description="Disordered" evidence="10">
    <location>
        <begin position="64"/>
        <end position="121"/>
    </location>
</feature>
<feature type="domain" description="GH18" evidence="11">
    <location>
        <begin position="129"/>
        <end position="400"/>
    </location>
</feature>
<dbReference type="InterPro" id="IPR017853">
    <property type="entry name" value="GH"/>
</dbReference>
<dbReference type="OrthoDB" id="3012298at2759"/>
<evidence type="ECO:0000256" key="8">
    <source>
        <dbReference type="RuleBase" id="RU000489"/>
    </source>
</evidence>
<evidence type="ECO:0000256" key="2">
    <source>
        <dbReference type="ARBA" id="ARBA00012729"/>
    </source>
</evidence>
<evidence type="ECO:0000313" key="13">
    <source>
        <dbReference type="Proteomes" id="UP000193986"/>
    </source>
</evidence>
<dbReference type="InterPro" id="IPR001579">
    <property type="entry name" value="Glyco_hydro_18_chit_AS"/>
</dbReference>
<evidence type="ECO:0000256" key="6">
    <source>
        <dbReference type="ARBA" id="ARBA00023295"/>
    </source>
</evidence>
<dbReference type="Pfam" id="PF00704">
    <property type="entry name" value="Glyco_hydro_18"/>
    <property type="match status" value="1"/>
</dbReference>
<keyword evidence="7" id="KW-0624">Polysaccharide degradation</keyword>
<dbReference type="Proteomes" id="UP000193986">
    <property type="component" value="Unassembled WGS sequence"/>
</dbReference>
<evidence type="ECO:0000256" key="4">
    <source>
        <dbReference type="ARBA" id="ARBA00023024"/>
    </source>
</evidence>
<evidence type="ECO:0000256" key="9">
    <source>
        <dbReference type="RuleBase" id="RU004453"/>
    </source>
</evidence>
<feature type="compositionally biased region" description="Gly residues" evidence="10">
    <location>
        <begin position="108"/>
        <end position="121"/>
    </location>
</feature>
<proteinExistence type="inferred from homology"/>
<dbReference type="GO" id="GO:0006032">
    <property type="term" value="P:chitin catabolic process"/>
    <property type="evidence" value="ECO:0007669"/>
    <property type="project" value="UniProtKB-KW"/>
</dbReference>
<keyword evidence="5" id="KW-0119">Carbohydrate metabolism</keyword>
<evidence type="ECO:0000259" key="11">
    <source>
        <dbReference type="PROSITE" id="PS51910"/>
    </source>
</evidence>
<keyword evidence="3 8" id="KW-0378">Hydrolase</keyword>
<evidence type="ECO:0000256" key="10">
    <source>
        <dbReference type="SAM" id="MobiDB-lite"/>
    </source>
</evidence>
<dbReference type="AlphaFoldDB" id="A0A1Y2AUV6"/>
<evidence type="ECO:0000256" key="3">
    <source>
        <dbReference type="ARBA" id="ARBA00022801"/>
    </source>
</evidence>
<dbReference type="PROSITE" id="PS01095">
    <property type="entry name" value="GH18_1"/>
    <property type="match status" value="1"/>
</dbReference>
<evidence type="ECO:0000256" key="7">
    <source>
        <dbReference type="ARBA" id="ARBA00023326"/>
    </source>
</evidence>
<keyword evidence="4" id="KW-0146">Chitin degradation</keyword>
<accession>A0A1Y2AUV6</accession>
<comment type="catalytic activity">
    <reaction evidence="1">
        <text>Random endo-hydrolysis of N-acetyl-beta-D-glucosaminide (1-&gt;4)-beta-linkages in chitin and chitodextrins.</text>
        <dbReference type="EC" id="3.2.1.14"/>
    </reaction>
</comment>
<dbReference type="PANTHER" id="PTHR45708:SF49">
    <property type="entry name" value="ENDOCHITINASE"/>
    <property type="match status" value="1"/>
</dbReference>
<evidence type="ECO:0000313" key="12">
    <source>
        <dbReference type="EMBL" id="ORY26060.1"/>
    </source>
</evidence>
<feature type="compositionally biased region" description="Low complexity" evidence="10">
    <location>
        <begin position="68"/>
        <end position="107"/>
    </location>
</feature>
<dbReference type="PANTHER" id="PTHR45708">
    <property type="entry name" value="ENDOCHITINASE"/>
    <property type="match status" value="1"/>
</dbReference>
<dbReference type="EMBL" id="MCFC01000051">
    <property type="protein sequence ID" value="ORY26060.1"/>
    <property type="molecule type" value="Genomic_DNA"/>
</dbReference>
<reference evidence="12 13" key="1">
    <citation type="submission" date="2016-07" db="EMBL/GenBank/DDBJ databases">
        <title>Pervasive Adenine N6-methylation of Active Genes in Fungi.</title>
        <authorList>
            <consortium name="DOE Joint Genome Institute"/>
            <person name="Mondo S.J."/>
            <person name="Dannebaum R.O."/>
            <person name="Kuo R.C."/>
            <person name="Labutti K."/>
            <person name="Haridas S."/>
            <person name="Kuo A."/>
            <person name="Salamov A."/>
            <person name="Ahrendt S.R."/>
            <person name="Lipzen A."/>
            <person name="Sullivan W."/>
            <person name="Andreopoulos W.B."/>
            <person name="Clum A."/>
            <person name="Lindquist E."/>
            <person name="Daum C."/>
            <person name="Ramamoorthy G.K."/>
            <person name="Gryganskyi A."/>
            <person name="Culley D."/>
            <person name="Magnuson J.K."/>
            <person name="James T.Y."/>
            <person name="O'Malley M.A."/>
            <person name="Stajich J.E."/>
            <person name="Spatafora J.W."/>
            <person name="Visel A."/>
            <person name="Grigoriev I.V."/>
        </authorList>
    </citation>
    <scope>NUCLEOTIDE SEQUENCE [LARGE SCALE GENOMIC DNA]</scope>
    <source>
        <strain evidence="12 13">68-887.2</strain>
    </source>
</reference>
<dbReference type="GO" id="GO:0000272">
    <property type="term" value="P:polysaccharide catabolic process"/>
    <property type="evidence" value="ECO:0007669"/>
    <property type="project" value="UniProtKB-KW"/>
</dbReference>
<protein>
    <recommendedName>
        <fullName evidence="2">chitinase</fullName>
        <ecNumber evidence="2">3.2.1.14</ecNumber>
    </recommendedName>
</protein>
<dbReference type="InParanoid" id="A0A1Y2AUV6"/>
<name>A0A1Y2AUV6_9TREE</name>
<evidence type="ECO:0000256" key="5">
    <source>
        <dbReference type="ARBA" id="ARBA00023277"/>
    </source>
</evidence>
<dbReference type="CDD" id="cd00598">
    <property type="entry name" value="GH18_chitinase-like"/>
    <property type="match status" value="1"/>
</dbReference>
<comment type="similarity">
    <text evidence="9">Belongs to the glycosyl hydrolase 18 family.</text>
</comment>
<dbReference type="SUPFAM" id="SSF51445">
    <property type="entry name" value="(Trans)glycosidases"/>
    <property type="match status" value="1"/>
</dbReference>
<dbReference type="Gene3D" id="3.20.20.80">
    <property type="entry name" value="Glycosidases"/>
    <property type="match status" value="1"/>
</dbReference>
<dbReference type="EC" id="3.2.1.14" evidence="2"/>
<comment type="caution">
    <text evidence="12">The sequence shown here is derived from an EMBL/GenBank/DDBJ whole genome shotgun (WGS) entry which is preliminary data.</text>
</comment>
<dbReference type="GO" id="GO:0008843">
    <property type="term" value="F:endochitinase activity"/>
    <property type="evidence" value="ECO:0007669"/>
    <property type="project" value="UniProtKB-EC"/>
</dbReference>
<evidence type="ECO:0000256" key="1">
    <source>
        <dbReference type="ARBA" id="ARBA00000822"/>
    </source>
</evidence>
<keyword evidence="13" id="KW-1185">Reference proteome</keyword>
<dbReference type="InterPro" id="IPR050542">
    <property type="entry name" value="Glycosyl_Hydrlase18_Chitinase"/>
</dbReference>
<keyword evidence="6 8" id="KW-0326">Glycosidase</keyword>
<dbReference type="PROSITE" id="PS51910">
    <property type="entry name" value="GH18_2"/>
    <property type="match status" value="1"/>
</dbReference>
<gene>
    <name evidence="12" type="ORF">BCR39DRAFT_542425</name>
</gene>